<dbReference type="Gene3D" id="3.30.420.40">
    <property type="match status" value="1"/>
</dbReference>
<gene>
    <name evidence="1" type="ORF">TPSB3V08_LOCUS7159</name>
</gene>
<proteinExistence type="predicted"/>
<dbReference type="AlphaFoldDB" id="A0A7R9DAQ1"/>
<organism evidence="1">
    <name type="scientific">Timema poppense</name>
    <name type="common">Walking stick</name>
    <dbReference type="NCBI Taxonomy" id="170557"/>
    <lineage>
        <taxon>Eukaryota</taxon>
        <taxon>Metazoa</taxon>
        <taxon>Ecdysozoa</taxon>
        <taxon>Arthropoda</taxon>
        <taxon>Hexapoda</taxon>
        <taxon>Insecta</taxon>
        <taxon>Pterygota</taxon>
        <taxon>Neoptera</taxon>
        <taxon>Polyneoptera</taxon>
        <taxon>Phasmatodea</taxon>
        <taxon>Timematodea</taxon>
        <taxon>Timematoidea</taxon>
        <taxon>Timematidae</taxon>
        <taxon>Timema</taxon>
    </lineage>
</organism>
<accession>A0A7R9DAQ1</accession>
<reference evidence="1" key="1">
    <citation type="submission" date="2020-11" db="EMBL/GenBank/DDBJ databases">
        <authorList>
            <person name="Tran Van P."/>
        </authorList>
    </citation>
    <scope>NUCLEOTIDE SEQUENCE</scope>
</reference>
<evidence type="ECO:0008006" key="2">
    <source>
        <dbReference type="Google" id="ProtNLM"/>
    </source>
</evidence>
<evidence type="ECO:0000313" key="1">
    <source>
        <dbReference type="EMBL" id="CAD7410042.1"/>
    </source>
</evidence>
<sequence length="160" mass="18254">MPLYFFPQQIQAQTIIIIHPGSLNLRIGRATDLNPHTILHVIARKRLPGGPIHRDPFLPMQGIKVNDMILQEMEECRLQVSHTLQSCLQSDGHRRYATPPQQIAAFNRRAHPVKLSDSGSEWIKPEDNIVVGDEVSFVWHDIQQNYSLYKNTPHPSPPLS</sequence>
<name>A0A7R9DAQ1_TIMPO</name>
<protein>
    <recommendedName>
        <fullName evidence="2">Actin-related protein 8</fullName>
    </recommendedName>
</protein>
<dbReference type="EMBL" id="OD004485">
    <property type="protein sequence ID" value="CAD7410042.1"/>
    <property type="molecule type" value="Genomic_DNA"/>
</dbReference>